<dbReference type="OrthoDB" id="447756at2759"/>
<evidence type="ECO:0000313" key="5">
    <source>
        <dbReference type="Proteomes" id="UP000693970"/>
    </source>
</evidence>
<feature type="signal peptide" evidence="2">
    <location>
        <begin position="1"/>
        <end position="28"/>
    </location>
</feature>
<dbReference type="InterPro" id="IPR021919">
    <property type="entry name" value="CCB1"/>
</dbReference>
<dbReference type="PANTHER" id="PTHR35302">
    <property type="match status" value="1"/>
</dbReference>
<evidence type="ECO:0000313" key="3">
    <source>
        <dbReference type="EMBL" id="KAG7337301.1"/>
    </source>
</evidence>
<dbReference type="PANTHER" id="PTHR35302:SF1">
    <property type="entry name" value="PROTEIN COFACTOR ASSEMBLY OF COMPLEX C SUBUNIT B CCB1, CHLOROPLASTIC"/>
    <property type="match status" value="1"/>
</dbReference>
<dbReference type="Proteomes" id="UP000693970">
    <property type="component" value="Unassembled WGS sequence"/>
</dbReference>
<feature type="transmembrane region" description="Helical" evidence="1">
    <location>
        <begin position="94"/>
        <end position="114"/>
    </location>
</feature>
<organism evidence="4 5">
    <name type="scientific">Nitzschia inconspicua</name>
    <dbReference type="NCBI Taxonomy" id="303405"/>
    <lineage>
        <taxon>Eukaryota</taxon>
        <taxon>Sar</taxon>
        <taxon>Stramenopiles</taxon>
        <taxon>Ochrophyta</taxon>
        <taxon>Bacillariophyta</taxon>
        <taxon>Bacillariophyceae</taxon>
        <taxon>Bacillariophycidae</taxon>
        <taxon>Bacillariales</taxon>
        <taxon>Bacillariaceae</taxon>
        <taxon>Nitzschia</taxon>
    </lineage>
</organism>
<keyword evidence="1" id="KW-0812">Transmembrane</keyword>
<feature type="chain" id="PRO_5039883009" evidence="2">
    <location>
        <begin position="29"/>
        <end position="287"/>
    </location>
</feature>
<evidence type="ECO:0000313" key="4">
    <source>
        <dbReference type="EMBL" id="KAG7367482.1"/>
    </source>
</evidence>
<name>A0A9K3Q112_9STRA</name>
<sequence length="287" mass="31894">MTNHNRGFFAILPLVLLAMMRQSSCCHAFSLKSPSSFDIHRRVGSQFSKSSFVTRLSPVDFFDATSQLLADATTTTASPDYIPGTSGEVSYSRASYYVILGLYLTSFPGLWSVIKRSTTAKVKRKTYVSKGEKADGGGKSLREQAGEIMAYMKANNYEVVDAGETITFRGIVQRSTSQAFFLVFCAAVGLASLALVLQIQFQNFELPGIGQPNWFLLTLLSPYAGLYYWRAGDRVDECSIKLEANDDETENSMIVQGPEEEIERMWRTMEWQEKGMVKVPGLLDSIG</sequence>
<evidence type="ECO:0000256" key="1">
    <source>
        <dbReference type="SAM" id="Phobius"/>
    </source>
</evidence>
<dbReference type="EMBL" id="JAGRRH010000007">
    <property type="protein sequence ID" value="KAG7367482.1"/>
    <property type="molecule type" value="Genomic_DNA"/>
</dbReference>
<keyword evidence="5" id="KW-1185">Reference proteome</keyword>
<comment type="caution">
    <text evidence="4">The sequence shown here is derived from an EMBL/GenBank/DDBJ whole genome shotgun (WGS) entry which is preliminary data.</text>
</comment>
<reference evidence="4" key="2">
    <citation type="submission" date="2021-04" db="EMBL/GenBank/DDBJ databases">
        <authorList>
            <person name="Podell S."/>
        </authorList>
    </citation>
    <scope>NUCLEOTIDE SEQUENCE</scope>
    <source>
        <strain evidence="4">Hildebrandi</strain>
    </source>
</reference>
<dbReference type="AlphaFoldDB" id="A0A9K3Q112"/>
<keyword evidence="1" id="KW-1133">Transmembrane helix</keyword>
<keyword evidence="1" id="KW-0472">Membrane</keyword>
<reference evidence="4" key="1">
    <citation type="journal article" date="2021" name="Sci. Rep.">
        <title>Diploid genomic architecture of Nitzschia inconspicua, an elite biomass production diatom.</title>
        <authorList>
            <person name="Oliver A."/>
            <person name="Podell S."/>
            <person name="Pinowska A."/>
            <person name="Traller J.C."/>
            <person name="Smith S.R."/>
            <person name="McClure R."/>
            <person name="Beliaev A."/>
            <person name="Bohutskyi P."/>
            <person name="Hill E.A."/>
            <person name="Rabines A."/>
            <person name="Zheng H."/>
            <person name="Allen L.Z."/>
            <person name="Kuo A."/>
            <person name="Grigoriev I.V."/>
            <person name="Allen A.E."/>
            <person name="Hazlebeck D."/>
            <person name="Allen E.E."/>
        </authorList>
    </citation>
    <scope>NUCLEOTIDE SEQUENCE</scope>
    <source>
        <strain evidence="4">Hildebrandi</strain>
    </source>
</reference>
<protein>
    <submittedName>
        <fullName evidence="4">Acetylhydrolase</fullName>
    </submittedName>
</protein>
<feature type="transmembrane region" description="Helical" evidence="1">
    <location>
        <begin position="179"/>
        <end position="201"/>
    </location>
</feature>
<gene>
    <name evidence="3" type="ORF">IV203_004892</name>
    <name evidence="4" type="ORF">IV203_030153</name>
</gene>
<keyword evidence="2" id="KW-0732">Signal</keyword>
<accession>A0A9K3Q112</accession>
<dbReference type="Pfam" id="PF12046">
    <property type="entry name" value="CCB1"/>
    <property type="match status" value="1"/>
</dbReference>
<evidence type="ECO:0000256" key="2">
    <source>
        <dbReference type="SAM" id="SignalP"/>
    </source>
</evidence>
<proteinExistence type="predicted"/>
<dbReference type="EMBL" id="JAGRRH010000088">
    <property type="protein sequence ID" value="KAG7337301.1"/>
    <property type="molecule type" value="Genomic_DNA"/>
</dbReference>
<feature type="transmembrane region" description="Helical" evidence="1">
    <location>
        <begin position="213"/>
        <end position="229"/>
    </location>
</feature>